<keyword evidence="2" id="KW-0479">Metal-binding</keyword>
<keyword evidence="3" id="KW-0677">Repeat</keyword>
<dbReference type="GO" id="GO:0045944">
    <property type="term" value="P:positive regulation of transcription by RNA polymerase II"/>
    <property type="evidence" value="ECO:0007669"/>
    <property type="project" value="EnsemblMetazoa"/>
</dbReference>
<evidence type="ECO:0000256" key="9">
    <source>
        <dbReference type="PROSITE-ProRule" id="PRU00146"/>
    </source>
</evidence>
<dbReference type="EMBL" id="CH963850">
    <property type="protein sequence ID" value="EDW74778.1"/>
    <property type="molecule type" value="Genomic_DNA"/>
</dbReference>
<dbReference type="FunFam" id="3.30.40.10:FF:000622">
    <property type="entry name" value="histone-lysine N-methyltransferase 2C isoform X1"/>
    <property type="match status" value="1"/>
</dbReference>
<dbReference type="FunFam" id="3.30.40.10:FF:000752">
    <property type="entry name" value="Blast:Histone-lysine N-methyltransferase 2C"/>
    <property type="match status" value="1"/>
</dbReference>
<feature type="domain" description="PHD-type" evidence="11">
    <location>
        <begin position="249"/>
        <end position="300"/>
    </location>
</feature>
<feature type="compositionally biased region" description="Basic and acidic residues" evidence="10">
    <location>
        <begin position="1232"/>
        <end position="1247"/>
    </location>
</feature>
<dbReference type="InterPro" id="IPR036910">
    <property type="entry name" value="HMG_box_dom_sf"/>
</dbReference>
<dbReference type="HOGENOM" id="CLU_001919_0_0_1"/>
<dbReference type="FunFam" id="3.30.40.10:FF:000548">
    <property type="entry name" value="Putative Histone-lysine N-methyltransferase MLL3"/>
    <property type="match status" value="1"/>
</dbReference>
<dbReference type="CDD" id="cd15513">
    <property type="entry name" value="PHD5_KMT2C_like"/>
    <property type="match status" value="1"/>
</dbReference>
<dbReference type="PANTHER" id="PTHR45888">
    <property type="entry name" value="HL01030P-RELATED"/>
    <property type="match status" value="1"/>
</dbReference>
<dbReference type="InterPro" id="IPR011011">
    <property type="entry name" value="Znf_FYVE_PHD"/>
</dbReference>
<sequence length="1503" mass="167629">MNTNPEDKTIIACSNINDDLPYFTEKFPGKVCCLCNLGEKSALGQGVIVQLTVKSDFKHPDRENNEERKFNYGTRQQPTSVSTGECNYELDKIGHSEIVHPSAFHEDGFVYVHRMCLMWSLRKTQITETDVNQFLTLMGEVLEQKCVFCSQYGASINCKMNCRTVHHYPCAAAAGCLLILESFTVFCTEHLSQVPLICSDNNVECLSCSSLGDLSKLIMCSSCGDHFHSTCIGLANLPDTRSGWCCARCTKCQICRQQDSNDIKFVKCEQCQKIYHASCLRPVISSIPKYGWKCNRCRVCTDCGSRTPGGGSSSRWHSHYTICDSCYQQRNKGFSCPICQKAYRAASHKEMVKCSWCHKFVHSTCDEEADLMAYHKKKEQNPDYDYVCPNCKTNSTRPPQSQLTETIDMALSESQTSDTQLMVKDIEMDPLEGRPTTNDVISEENHKQPPGAKKKVCFSNLRGKGTKFMLQRMGVMSQISKKRSTRGKGRQMVLASNSSDRYVNRNVDPDFGSDKKMLLCSARDKFILAQDICVMCGSLGIESDAVMITCAQCGQCYHPYCASVKPSKGILQKGWRCLDCTVCEGCGKKNDEARLLLCDECDISYHIYCVNPPLETVPQGTWKCSFCTMCQKCGRNPTEKSDNVDSNMSECPPCASQTACSVCTNPYANGEMIIQCEKCEQWSHFLCDSVNAQLTIDYYDKNIYKCLKCRSNAKPQLSAATSDTNIAGNEDIKPATGHKLQTQMSSTGSVIDGGKAGASGLDRNVMLSSEINESPEAIHWIDGVCLSENGLNMIKSLSTEIKRKRKMRQPMGKDGQLDTTTPDEVPNDKYKDGMIWDGTEATLPEGFSISTNDEGVHILRKKRQRNLQKLGIGGFSVRNRAVKKDNEETTVDPINSGVGMDKKKKIIRKKQKNKLIEAYPAYLQEAFFGKPLLESGETVQYESESSDEIDTSMKMYFTRPDTKTPETETLPAIKSPAKTLKKVKQEKTIPDTKPPAFAEQYSVVSHSMVTQASTPTNLFDSTNPGEIPPTPAPIRHTMEAMAPQNMSEVDGTNTSVKFLPSSDNMEKPLGDAPVVKIENYSVTQQVGPPEQKFHGHLYMPANITTNSPQHQLHYQQQQQPPDTLIQQNRQNIPTMIGQGQVYMQGEIKRVEEVSKPNDIAPEGLNAGTQKTAEKMRKDEDLGLMATISAVLYANTEHANLKELFPNWNDRCKQILKRWRSLCNEKKAPFLQKAKDNRSALRQRREQSKITVPQKAPPKQEQDLSRTWKQQHPSGKLKQEQSNMFVSYNPIQYDNTMCYVGPVATTPTTPQATHVSPLINDNMMVKAASSTSIKVVSTSDNRLELNSVYGTEPIGDKKLRNLLQKTNSEPMLMGNNSELFMQNDVLRLGGLMANPALIQNNPMLSTSGKSQLLEGRTLEQDVKNHPDLKMSESQEGISSSAVELENVGFGDILGGLGEGDDDDLLKSLTSEIGDDFNILEYADTELDVNVLNTLDFEDNEKCSN</sequence>
<evidence type="ECO:0000256" key="4">
    <source>
        <dbReference type="ARBA" id="ARBA00022771"/>
    </source>
</evidence>
<dbReference type="CDD" id="cd15512">
    <property type="entry name" value="PHD4_KMT2C_like"/>
    <property type="match status" value="1"/>
</dbReference>
<evidence type="ECO:0000256" key="3">
    <source>
        <dbReference type="ARBA" id="ARBA00022737"/>
    </source>
</evidence>
<proteinExistence type="predicted"/>
<dbReference type="FunCoup" id="B4MRN9">
    <property type="interactions" value="44"/>
</dbReference>
<dbReference type="CDD" id="cd21997">
    <property type="entry name" value="HMG_KMT2C-like"/>
    <property type="match status" value="1"/>
</dbReference>
<dbReference type="OrthoDB" id="308383at2759"/>
<dbReference type="InterPro" id="IPR034732">
    <property type="entry name" value="EPHD"/>
</dbReference>
<dbReference type="SUPFAM" id="SSF57903">
    <property type="entry name" value="FYVE/PHD zinc finger"/>
    <property type="match status" value="6"/>
</dbReference>
<dbReference type="CDD" id="cd15509">
    <property type="entry name" value="PHD1_KMT2C_like"/>
    <property type="match status" value="1"/>
</dbReference>
<dbReference type="GO" id="GO:0018990">
    <property type="term" value="P:ecdysis, chitin-based cuticle"/>
    <property type="evidence" value="ECO:0007669"/>
    <property type="project" value="EnsemblMetazoa"/>
</dbReference>
<dbReference type="eggNOG" id="KOG1245">
    <property type="taxonomic scope" value="Eukaryota"/>
</dbReference>
<dbReference type="PROSITE" id="PS51805">
    <property type="entry name" value="EPHD"/>
    <property type="match status" value="1"/>
</dbReference>
<dbReference type="InterPro" id="IPR013083">
    <property type="entry name" value="Znf_RING/FYVE/PHD"/>
</dbReference>
<dbReference type="CDD" id="cd15510">
    <property type="entry name" value="PHD2_KMT2C_like"/>
    <property type="match status" value="1"/>
</dbReference>
<dbReference type="GO" id="GO:0044666">
    <property type="term" value="C:MLL3/4 complex"/>
    <property type="evidence" value="ECO:0007669"/>
    <property type="project" value="EnsemblMetazoa"/>
</dbReference>
<feature type="domain" description="PHD-type" evidence="11">
    <location>
        <begin position="202"/>
        <end position="252"/>
    </location>
</feature>
<dbReference type="eggNOG" id="KOG4443">
    <property type="taxonomic scope" value="Eukaryota"/>
</dbReference>
<keyword evidence="8" id="KW-0539">Nucleus</keyword>
<feature type="domain" description="PHD-type" evidence="11">
    <location>
        <begin position="657"/>
        <end position="712"/>
    </location>
</feature>
<dbReference type="STRING" id="7260.B4MRN9"/>
<dbReference type="SUPFAM" id="SSF47095">
    <property type="entry name" value="HMG-box"/>
    <property type="match status" value="1"/>
</dbReference>
<dbReference type="PROSITE" id="PS50016">
    <property type="entry name" value="ZF_PHD_2"/>
    <property type="match status" value="6"/>
</dbReference>
<dbReference type="GO" id="GO:0008270">
    <property type="term" value="F:zinc ion binding"/>
    <property type="evidence" value="ECO:0007669"/>
    <property type="project" value="UniProtKB-KW"/>
</dbReference>
<keyword evidence="7" id="KW-0804">Transcription</keyword>
<dbReference type="FunFam" id="1.10.30.10:FF:000009">
    <property type="entry name" value="Histone-lysine N-methyltransferase"/>
    <property type="match status" value="1"/>
</dbReference>
<protein>
    <recommendedName>
        <fullName evidence="15">Histone-lysine N-methyltransferase 2C</fullName>
    </recommendedName>
</protein>
<dbReference type="GO" id="GO:0016922">
    <property type="term" value="F:nuclear receptor binding"/>
    <property type="evidence" value="ECO:0007669"/>
    <property type="project" value="EnsemblMetazoa"/>
</dbReference>
<feature type="domain" description="PHD-type" evidence="11">
    <location>
        <begin position="333"/>
        <end position="394"/>
    </location>
</feature>
<evidence type="ECO:0000256" key="7">
    <source>
        <dbReference type="ARBA" id="ARBA00023163"/>
    </source>
</evidence>
<evidence type="ECO:0000256" key="5">
    <source>
        <dbReference type="ARBA" id="ARBA00022833"/>
    </source>
</evidence>
<gene>
    <name evidence="13" type="primary">Dwil\GK15714</name>
    <name evidence="13" type="ORF">Dwil_GK15714</name>
</gene>
<evidence type="ECO:0000313" key="13">
    <source>
        <dbReference type="EMBL" id="EDW74778.1"/>
    </source>
</evidence>
<dbReference type="GO" id="GO:0120142">
    <property type="term" value="P:positive regulation of ecdysone receptor signaling pathway"/>
    <property type="evidence" value="ECO:0007669"/>
    <property type="project" value="EnsemblMetazoa"/>
</dbReference>
<evidence type="ECO:0000259" key="11">
    <source>
        <dbReference type="PROSITE" id="PS50016"/>
    </source>
</evidence>
<keyword evidence="4 9" id="KW-0863">Zinc-finger</keyword>
<evidence type="ECO:0000256" key="1">
    <source>
        <dbReference type="ARBA" id="ARBA00004123"/>
    </source>
</evidence>
<comment type="subcellular location">
    <subcellularLocation>
        <location evidence="1">Nucleus</location>
    </subcellularLocation>
</comment>
<feature type="domain" description="PHD-type" evidence="11">
    <location>
        <begin position="580"/>
        <end position="630"/>
    </location>
</feature>
<dbReference type="Pfam" id="PF00628">
    <property type="entry name" value="PHD"/>
    <property type="match status" value="4"/>
</dbReference>
<dbReference type="PhylomeDB" id="B4MRN9"/>
<dbReference type="Gene3D" id="3.30.40.10">
    <property type="entry name" value="Zinc/RING finger domain, C3HC4 (zinc finger)"/>
    <property type="match status" value="6"/>
</dbReference>
<dbReference type="FunFam" id="3.30.40.10:FF:000566">
    <property type="entry name" value="Histone-lysine N-methyltransferase"/>
    <property type="match status" value="1"/>
</dbReference>
<feature type="region of interest" description="Disordered" evidence="10">
    <location>
        <begin position="430"/>
        <end position="454"/>
    </location>
</feature>
<feature type="region of interest" description="Disordered" evidence="10">
    <location>
        <begin position="1232"/>
        <end position="1278"/>
    </location>
</feature>
<evidence type="ECO:0000256" key="2">
    <source>
        <dbReference type="ARBA" id="ARBA00022723"/>
    </source>
</evidence>
<dbReference type="OMA" id="PEAIHWI"/>
<accession>B4MRN9</accession>
<keyword evidence="5" id="KW-0862">Zinc</keyword>
<dbReference type="GO" id="GO:0140946">
    <property type="term" value="F:histone H3K4 dimethyltransferase activity"/>
    <property type="evidence" value="ECO:0007669"/>
    <property type="project" value="EnsemblMetazoa"/>
</dbReference>
<feature type="region of interest" description="Disordered" evidence="10">
    <location>
        <begin position="805"/>
        <end position="829"/>
    </location>
</feature>
<keyword evidence="14" id="KW-1185">Reference proteome</keyword>
<dbReference type="Gene3D" id="2.60.120.650">
    <property type="entry name" value="Cupin"/>
    <property type="match status" value="1"/>
</dbReference>
<evidence type="ECO:0000256" key="6">
    <source>
        <dbReference type="ARBA" id="ARBA00023015"/>
    </source>
</evidence>
<evidence type="ECO:0000256" key="8">
    <source>
        <dbReference type="ARBA" id="ARBA00023242"/>
    </source>
</evidence>
<dbReference type="InterPro" id="IPR001965">
    <property type="entry name" value="Znf_PHD"/>
</dbReference>
<name>B4MRN9_DROWI</name>
<dbReference type="InParanoid" id="B4MRN9"/>
<keyword evidence="6" id="KW-0805">Transcription regulation</keyword>
<dbReference type="GO" id="GO:0140945">
    <property type="term" value="F:histone H3K4 monomethyltransferase activity"/>
    <property type="evidence" value="ECO:0007669"/>
    <property type="project" value="EnsemblMetazoa"/>
</dbReference>
<dbReference type="GO" id="GO:0003713">
    <property type="term" value="F:transcription coactivator activity"/>
    <property type="evidence" value="ECO:0007669"/>
    <property type="project" value="EnsemblMetazoa"/>
</dbReference>
<evidence type="ECO:0000256" key="10">
    <source>
        <dbReference type="SAM" id="MobiDB-lite"/>
    </source>
</evidence>
<dbReference type="GO" id="GO:0000785">
    <property type="term" value="C:chromatin"/>
    <property type="evidence" value="ECO:0007669"/>
    <property type="project" value="EnsemblMetazoa"/>
</dbReference>
<evidence type="ECO:0008006" key="15">
    <source>
        <dbReference type="Google" id="ProtNLM"/>
    </source>
</evidence>
<dbReference type="Gene3D" id="1.10.30.10">
    <property type="entry name" value="High mobility group box domain"/>
    <property type="match status" value="1"/>
</dbReference>
<organism evidence="13 14">
    <name type="scientific">Drosophila willistoni</name>
    <name type="common">Fruit fly</name>
    <dbReference type="NCBI Taxonomy" id="7260"/>
    <lineage>
        <taxon>Eukaryota</taxon>
        <taxon>Metazoa</taxon>
        <taxon>Ecdysozoa</taxon>
        <taxon>Arthropoda</taxon>
        <taxon>Hexapoda</taxon>
        <taxon>Insecta</taxon>
        <taxon>Pterygota</taxon>
        <taxon>Neoptera</taxon>
        <taxon>Endopterygota</taxon>
        <taxon>Diptera</taxon>
        <taxon>Brachycera</taxon>
        <taxon>Muscomorpha</taxon>
        <taxon>Ephydroidea</taxon>
        <taxon>Drosophilidae</taxon>
        <taxon>Drosophila</taxon>
        <taxon>Sophophora</taxon>
    </lineage>
</organism>
<dbReference type="GO" id="GO:0005700">
    <property type="term" value="C:polytene chromosome"/>
    <property type="evidence" value="ECO:0007669"/>
    <property type="project" value="EnsemblMetazoa"/>
</dbReference>
<evidence type="ECO:0000313" key="14">
    <source>
        <dbReference type="Proteomes" id="UP000007798"/>
    </source>
</evidence>
<evidence type="ECO:0000259" key="12">
    <source>
        <dbReference type="PROSITE" id="PS51805"/>
    </source>
</evidence>
<dbReference type="GO" id="GO:0008586">
    <property type="term" value="P:imaginal disc-derived wing vein morphogenesis"/>
    <property type="evidence" value="ECO:0007669"/>
    <property type="project" value="EnsemblMetazoa"/>
</dbReference>
<dbReference type="Proteomes" id="UP000007798">
    <property type="component" value="Unassembled WGS sequence"/>
</dbReference>
<dbReference type="PANTHER" id="PTHR45888:SF6">
    <property type="entry name" value="HL01030P-RELATED"/>
    <property type="match status" value="1"/>
</dbReference>
<feature type="domain" description="PHD-type" evidence="11">
    <location>
        <begin position="530"/>
        <end position="583"/>
    </location>
</feature>
<dbReference type="InterPro" id="IPR019787">
    <property type="entry name" value="Znf_PHD-finger"/>
</dbReference>
<feature type="domain" description="PHD-type" evidence="12">
    <location>
        <begin position="83"/>
        <end position="191"/>
    </location>
</feature>
<dbReference type="SMART" id="SM00249">
    <property type="entry name" value="PHD"/>
    <property type="match status" value="7"/>
</dbReference>
<reference evidence="13 14" key="1">
    <citation type="journal article" date="2007" name="Nature">
        <title>Evolution of genes and genomes on the Drosophila phylogeny.</title>
        <authorList>
            <consortium name="Drosophila 12 Genomes Consortium"/>
            <person name="Clark A.G."/>
            <person name="Eisen M.B."/>
            <person name="Smith D.R."/>
            <person name="Bergman C.M."/>
            <person name="Oliver B."/>
            <person name="Markow T.A."/>
            <person name="Kaufman T.C."/>
            <person name="Kellis M."/>
            <person name="Gelbart W."/>
            <person name="Iyer V.N."/>
            <person name="Pollard D.A."/>
            <person name="Sackton T.B."/>
            <person name="Larracuente A.M."/>
            <person name="Singh N.D."/>
            <person name="Abad J.P."/>
            <person name="Abt D.N."/>
            <person name="Adryan B."/>
            <person name="Aguade M."/>
            <person name="Akashi H."/>
            <person name="Anderson W.W."/>
            <person name="Aquadro C.F."/>
            <person name="Ardell D.H."/>
            <person name="Arguello R."/>
            <person name="Artieri C.G."/>
            <person name="Barbash D.A."/>
            <person name="Barker D."/>
            <person name="Barsanti P."/>
            <person name="Batterham P."/>
            <person name="Batzoglou S."/>
            <person name="Begun D."/>
            <person name="Bhutkar A."/>
            <person name="Blanco E."/>
            <person name="Bosak S.A."/>
            <person name="Bradley R.K."/>
            <person name="Brand A.D."/>
            <person name="Brent M.R."/>
            <person name="Brooks A.N."/>
            <person name="Brown R.H."/>
            <person name="Butlin R.K."/>
            <person name="Caggese C."/>
            <person name="Calvi B.R."/>
            <person name="Bernardo de Carvalho A."/>
            <person name="Caspi A."/>
            <person name="Castrezana S."/>
            <person name="Celniker S.E."/>
            <person name="Chang J.L."/>
            <person name="Chapple C."/>
            <person name="Chatterji S."/>
            <person name="Chinwalla A."/>
            <person name="Civetta A."/>
            <person name="Clifton S.W."/>
            <person name="Comeron J.M."/>
            <person name="Costello J.C."/>
            <person name="Coyne J.A."/>
            <person name="Daub J."/>
            <person name="David R.G."/>
            <person name="Delcher A.L."/>
            <person name="Delehaunty K."/>
            <person name="Do C.B."/>
            <person name="Ebling H."/>
            <person name="Edwards K."/>
            <person name="Eickbush T."/>
            <person name="Evans J.D."/>
            <person name="Filipski A."/>
            <person name="Findeiss S."/>
            <person name="Freyhult E."/>
            <person name="Fulton L."/>
            <person name="Fulton R."/>
            <person name="Garcia A.C."/>
            <person name="Gardiner A."/>
            <person name="Garfield D.A."/>
            <person name="Garvin B.E."/>
            <person name="Gibson G."/>
            <person name="Gilbert D."/>
            <person name="Gnerre S."/>
            <person name="Godfrey J."/>
            <person name="Good R."/>
            <person name="Gotea V."/>
            <person name="Gravely B."/>
            <person name="Greenberg A.J."/>
            <person name="Griffiths-Jones S."/>
            <person name="Gross S."/>
            <person name="Guigo R."/>
            <person name="Gustafson E.A."/>
            <person name="Haerty W."/>
            <person name="Hahn M.W."/>
            <person name="Halligan D.L."/>
            <person name="Halpern A.L."/>
            <person name="Halter G.M."/>
            <person name="Han M.V."/>
            <person name="Heger A."/>
            <person name="Hillier L."/>
            <person name="Hinrichs A.S."/>
            <person name="Holmes I."/>
            <person name="Hoskins R.A."/>
            <person name="Hubisz M.J."/>
            <person name="Hultmark D."/>
            <person name="Huntley M.A."/>
            <person name="Jaffe D.B."/>
            <person name="Jagadeeshan S."/>
            <person name="Jeck W.R."/>
            <person name="Johnson J."/>
            <person name="Jones C.D."/>
            <person name="Jordan W.C."/>
            <person name="Karpen G.H."/>
            <person name="Kataoka E."/>
            <person name="Keightley P.D."/>
            <person name="Kheradpour P."/>
            <person name="Kirkness E.F."/>
            <person name="Koerich L.B."/>
            <person name="Kristiansen K."/>
            <person name="Kudrna D."/>
            <person name="Kulathinal R.J."/>
            <person name="Kumar S."/>
            <person name="Kwok R."/>
            <person name="Lander E."/>
            <person name="Langley C.H."/>
            <person name="Lapoint R."/>
            <person name="Lazzaro B.P."/>
            <person name="Lee S.J."/>
            <person name="Levesque L."/>
            <person name="Li R."/>
            <person name="Lin C.F."/>
            <person name="Lin M.F."/>
            <person name="Lindblad-Toh K."/>
            <person name="Llopart A."/>
            <person name="Long M."/>
            <person name="Low L."/>
            <person name="Lozovsky E."/>
            <person name="Lu J."/>
            <person name="Luo M."/>
            <person name="Machado C.A."/>
            <person name="Makalowski W."/>
            <person name="Marzo M."/>
            <person name="Matsuda M."/>
            <person name="Matzkin L."/>
            <person name="McAllister B."/>
            <person name="McBride C.S."/>
            <person name="McKernan B."/>
            <person name="McKernan K."/>
            <person name="Mendez-Lago M."/>
            <person name="Minx P."/>
            <person name="Mollenhauer M.U."/>
            <person name="Montooth K."/>
            <person name="Mount S.M."/>
            <person name="Mu X."/>
            <person name="Myers E."/>
            <person name="Negre B."/>
            <person name="Newfeld S."/>
            <person name="Nielsen R."/>
            <person name="Noor M.A."/>
            <person name="O'Grady P."/>
            <person name="Pachter L."/>
            <person name="Papaceit M."/>
            <person name="Parisi M.J."/>
            <person name="Parisi M."/>
            <person name="Parts L."/>
            <person name="Pedersen J.S."/>
            <person name="Pesole G."/>
            <person name="Phillippy A.M."/>
            <person name="Ponting C.P."/>
            <person name="Pop M."/>
            <person name="Porcelli D."/>
            <person name="Powell J.R."/>
            <person name="Prohaska S."/>
            <person name="Pruitt K."/>
            <person name="Puig M."/>
            <person name="Quesneville H."/>
            <person name="Ram K.R."/>
            <person name="Rand D."/>
            <person name="Rasmussen M.D."/>
            <person name="Reed L.K."/>
            <person name="Reenan R."/>
            <person name="Reily A."/>
            <person name="Remington K.A."/>
            <person name="Rieger T.T."/>
            <person name="Ritchie M.G."/>
            <person name="Robin C."/>
            <person name="Rogers Y.H."/>
            <person name="Rohde C."/>
            <person name="Rozas J."/>
            <person name="Rubenfield M.J."/>
            <person name="Ruiz A."/>
            <person name="Russo S."/>
            <person name="Salzberg S.L."/>
            <person name="Sanchez-Gracia A."/>
            <person name="Saranga D.J."/>
            <person name="Sato H."/>
            <person name="Schaeffer S.W."/>
            <person name="Schatz M.C."/>
            <person name="Schlenke T."/>
            <person name="Schwartz R."/>
            <person name="Segarra C."/>
            <person name="Singh R.S."/>
            <person name="Sirot L."/>
            <person name="Sirota M."/>
            <person name="Sisneros N.B."/>
            <person name="Smith C.D."/>
            <person name="Smith T.F."/>
            <person name="Spieth J."/>
            <person name="Stage D.E."/>
            <person name="Stark A."/>
            <person name="Stephan W."/>
            <person name="Strausberg R.L."/>
            <person name="Strempel S."/>
            <person name="Sturgill D."/>
            <person name="Sutton G."/>
            <person name="Sutton G.G."/>
            <person name="Tao W."/>
            <person name="Teichmann S."/>
            <person name="Tobari Y.N."/>
            <person name="Tomimura Y."/>
            <person name="Tsolas J.M."/>
            <person name="Valente V.L."/>
            <person name="Venter E."/>
            <person name="Venter J.C."/>
            <person name="Vicario S."/>
            <person name="Vieira F.G."/>
            <person name="Vilella A.J."/>
            <person name="Villasante A."/>
            <person name="Walenz B."/>
            <person name="Wang J."/>
            <person name="Wasserman M."/>
            <person name="Watts T."/>
            <person name="Wilson D."/>
            <person name="Wilson R.K."/>
            <person name="Wing R.A."/>
            <person name="Wolfner M.F."/>
            <person name="Wong A."/>
            <person name="Wong G.K."/>
            <person name="Wu C.I."/>
            <person name="Wu G."/>
            <person name="Yamamoto D."/>
            <person name="Yang H.P."/>
            <person name="Yang S.P."/>
            <person name="Yorke J.A."/>
            <person name="Yoshida K."/>
            <person name="Zdobnov E."/>
            <person name="Zhang P."/>
            <person name="Zhang Y."/>
            <person name="Zimin A.V."/>
            <person name="Baldwin J."/>
            <person name="Abdouelleil A."/>
            <person name="Abdulkadir J."/>
            <person name="Abebe A."/>
            <person name="Abera B."/>
            <person name="Abreu J."/>
            <person name="Acer S.C."/>
            <person name="Aftuck L."/>
            <person name="Alexander A."/>
            <person name="An P."/>
            <person name="Anderson E."/>
            <person name="Anderson S."/>
            <person name="Arachi H."/>
            <person name="Azer M."/>
            <person name="Bachantsang P."/>
            <person name="Barry A."/>
            <person name="Bayul T."/>
            <person name="Berlin A."/>
            <person name="Bessette D."/>
            <person name="Bloom T."/>
            <person name="Blye J."/>
            <person name="Boguslavskiy L."/>
            <person name="Bonnet C."/>
            <person name="Boukhgalter B."/>
            <person name="Bourzgui I."/>
            <person name="Brown A."/>
            <person name="Cahill P."/>
            <person name="Channer S."/>
            <person name="Cheshatsang Y."/>
            <person name="Chuda L."/>
            <person name="Citroen M."/>
            <person name="Collymore A."/>
            <person name="Cooke P."/>
            <person name="Costello M."/>
            <person name="D'Aco K."/>
            <person name="Daza R."/>
            <person name="De Haan G."/>
            <person name="DeGray S."/>
            <person name="DeMaso C."/>
            <person name="Dhargay N."/>
            <person name="Dooley K."/>
            <person name="Dooley E."/>
            <person name="Doricent M."/>
            <person name="Dorje P."/>
            <person name="Dorjee K."/>
            <person name="Dupes A."/>
            <person name="Elong R."/>
            <person name="Falk J."/>
            <person name="Farina A."/>
            <person name="Faro S."/>
            <person name="Ferguson D."/>
            <person name="Fisher S."/>
            <person name="Foley C.D."/>
            <person name="Franke A."/>
            <person name="Friedrich D."/>
            <person name="Gadbois L."/>
            <person name="Gearin G."/>
            <person name="Gearin C.R."/>
            <person name="Giannoukos G."/>
            <person name="Goode T."/>
            <person name="Graham J."/>
            <person name="Grandbois E."/>
            <person name="Grewal S."/>
            <person name="Gyaltsen K."/>
            <person name="Hafez N."/>
            <person name="Hagos B."/>
            <person name="Hall J."/>
            <person name="Henson C."/>
            <person name="Hollinger A."/>
            <person name="Honan T."/>
            <person name="Huard M.D."/>
            <person name="Hughes L."/>
            <person name="Hurhula B."/>
            <person name="Husby M.E."/>
            <person name="Kamat A."/>
            <person name="Kanga B."/>
            <person name="Kashin S."/>
            <person name="Khazanovich D."/>
            <person name="Kisner P."/>
            <person name="Lance K."/>
            <person name="Lara M."/>
            <person name="Lee W."/>
            <person name="Lennon N."/>
            <person name="Letendre F."/>
            <person name="LeVine R."/>
            <person name="Lipovsky A."/>
            <person name="Liu X."/>
            <person name="Liu J."/>
            <person name="Liu S."/>
            <person name="Lokyitsang T."/>
            <person name="Lokyitsang Y."/>
            <person name="Lubonja R."/>
            <person name="Lui A."/>
            <person name="MacDonald P."/>
            <person name="Magnisalis V."/>
            <person name="Maru K."/>
            <person name="Matthews C."/>
            <person name="McCusker W."/>
            <person name="McDonough S."/>
            <person name="Mehta T."/>
            <person name="Meldrim J."/>
            <person name="Meneus L."/>
            <person name="Mihai O."/>
            <person name="Mihalev A."/>
            <person name="Mihova T."/>
            <person name="Mittelman R."/>
            <person name="Mlenga V."/>
            <person name="Montmayeur A."/>
            <person name="Mulrain L."/>
            <person name="Navidi A."/>
            <person name="Naylor J."/>
            <person name="Negash T."/>
            <person name="Nguyen T."/>
            <person name="Nguyen N."/>
            <person name="Nicol R."/>
            <person name="Norbu C."/>
            <person name="Norbu N."/>
            <person name="Novod N."/>
            <person name="O'Neill B."/>
            <person name="Osman S."/>
            <person name="Markiewicz E."/>
            <person name="Oyono O.L."/>
            <person name="Patti C."/>
            <person name="Phunkhang P."/>
            <person name="Pierre F."/>
            <person name="Priest M."/>
            <person name="Raghuraman S."/>
            <person name="Rege F."/>
            <person name="Reyes R."/>
            <person name="Rise C."/>
            <person name="Rogov P."/>
            <person name="Ross K."/>
            <person name="Ryan E."/>
            <person name="Settipalli S."/>
            <person name="Shea T."/>
            <person name="Sherpa N."/>
            <person name="Shi L."/>
            <person name="Shih D."/>
            <person name="Sparrow T."/>
            <person name="Spaulding J."/>
            <person name="Stalker J."/>
            <person name="Stange-Thomann N."/>
            <person name="Stavropoulos S."/>
            <person name="Stone C."/>
            <person name="Strader C."/>
            <person name="Tesfaye S."/>
            <person name="Thomson T."/>
            <person name="Thoulutsang Y."/>
            <person name="Thoulutsang D."/>
            <person name="Topham K."/>
            <person name="Topping I."/>
            <person name="Tsamla T."/>
            <person name="Vassiliev H."/>
            <person name="Vo A."/>
            <person name="Wangchuk T."/>
            <person name="Wangdi T."/>
            <person name="Weiand M."/>
            <person name="Wilkinson J."/>
            <person name="Wilson A."/>
            <person name="Yadav S."/>
            <person name="Young G."/>
            <person name="Yu Q."/>
            <person name="Zembek L."/>
            <person name="Zhong D."/>
            <person name="Zimmer A."/>
            <person name="Zwirko Z."/>
            <person name="Jaffe D.B."/>
            <person name="Alvarez P."/>
            <person name="Brockman W."/>
            <person name="Butler J."/>
            <person name="Chin C."/>
            <person name="Gnerre S."/>
            <person name="Grabherr M."/>
            <person name="Kleber M."/>
            <person name="Mauceli E."/>
            <person name="MacCallum I."/>
        </authorList>
    </citation>
    <scope>NUCLEOTIDE SEQUENCE [LARGE SCALE GENOMIC DNA]</scope>
    <source>
        <strain evidence="14">Tucson 14030-0811.24</strain>
    </source>
</reference>
<dbReference type="GO" id="GO:0003682">
    <property type="term" value="F:chromatin binding"/>
    <property type="evidence" value="ECO:0007669"/>
    <property type="project" value="EnsemblMetazoa"/>
</dbReference>